<dbReference type="GO" id="GO:0005509">
    <property type="term" value="F:calcium ion binding"/>
    <property type="evidence" value="ECO:0007669"/>
    <property type="project" value="InterPro"/>
</dbReference>
<reference evidence="11 12" key="1">
    <citation type="submission" date="2016-10" db="EMBL/GenBank/DDBJ databases">
        <authorList>
            <person name="de Groot N.N."/>
        </authorList>
    </citation>
    <scope>NUCLEOTIDE SEQUENCE [LARGE SCALE GENOMIC DNA]</scope>
    <source>
        <strain evidence="11 12">R5</strain>
    </source>
</reference>
<evidence type="ECO:0000256" key="5">
    <source>
        <dbReference type="PIRSR" id="PIRSR617512-1"/>
    </source>
</evidence>
<evidence type="ECO:0000256" key="4">
    <source>
        <dbReference type="ARBA" id="ARBA00023002"/>
    </source>
</evidence>
<evidence type="ECO:0000259" key="10">
    <source>
        <dbReference type="Pfam" id="PF01011"/>
    </source>
</evidence>
<feature type="binding site" evidence="6">
    <location>
        <position position="172"/>
    </location>
    <ligand>
        <name>pyrroloquinoline quinone</name>
        <dbReference type="ChEBI" id="CHEBI:58442"/>
    </ligand>
</feature>
<accession>A0A1G6UX94</accession>
<dbReference type="GO" id="GO:0016020">
    <property type="term" value="C:membrane"/>
    <property type="evidence" value="ECO:0007669"/>
    <property type="project" value="InterPro"/>
</dbReference>
<dbReference type="GO" id="GO:0016614">
    <property type="term" value="F:oxidoreductase activity, acting on CH-OH group of donors"/>
    <property type="evidence" value="ECO:0007669"/>
    <property type="project" value="InterPro"/>
</dbReference>
<feature type="signal peptide" evidence="9">
    <location>
        <begin position="1"/>
        <end position="20"/>
    </location>
</feature>
<evidence type="ECO:0000256" key="8">
    <source>
        <dbReference type="PIRSR" id="PIRSR617512-4"/>
    </source>
</evidence>
<feature type="active site" description="Proton acceptor" evidence="5">
    <location>
        <position position="298"/>
    </location>
</feature>
<feature type="binding site" evidence="6">
    <location>
        <position position="128"/>
    </location>
    <ligand>
        <name>pyrroloquinoline quinone</name>
        <dbReference type="ChEBI" id="CHEBI:58442"/>
    </ligand>
</feature>
<dbReference type="AlphaFoldDB" id="A0A1G6UX94"/>
<feature type="binding site" evidence="7">
    <location>
        <position position="256"/>
    </location>
    <ligand>
        <name>Ca(2+)</name>
        <dbReference type="ChEBI" id="CHEBI:29108"/>
    </ligand>
</feature>
<sequence length="554" mass="60372">MRRIALAASLVILASYGANAQTNEQLVKGATDTSNVLNYGMGYNLQRFSTLNQINKDTVKNLVPVWNYSLADDRSEQSQPLIYQGTIYLTTHNATMAIDAKSGKQVWKTKVEYPAETPRIVCCGIINRGAALFDGKVFRTTLDANVIALDAKTGKELWRQKAADIKEGYSMTVAPLVADGVVITGISGAEFGTRGFIDGWDPATGKHLWRTHTIPSPDEPGGDTWKGDTWKLGGGSTWITGSYDAELNTVYWGIGNPGPFNSAVRPGDNLYTCSVLALDPKTGKIKWHYQFSPNNPFDYDSVAEMVLADMTVEGKPTKVLMDANRNGFFYVLDRTNGKLLAANPYVTVNWASGIDLKTGRPIETDISKDARDGKKVLVQPSILGGKNWEPMSYNPQTGLAYANTLNIGGNYKAEPATYKQGEWYLGMDLTDPWAWPNGPRGYLKAIEPMTGKSKWEVASDIPRFSGVLSTAGGVVFSGQLTGEFDAFDAENGKKLWSFQTGSGIEGQPVTWQQDGVQYIAVTSGYGGVYSIFSGDERLAKVPTGGSLWVFAVKQ</sequence>
<evidence type="ECO:0000313" key="11">
    <source>
        <dbReference type="EMBL" id="SDD45922.1"/>
    </source>
</evidence>
<dbReference type="InterPro" id="IPR017512">
    <property type="entry name" value="PQQ_MeOH/EtOH_DH"/>
</dbReference>
<organism evidence="11 12">
    <name type="scientific">Bradyrhizobium brasilense</name>
    <dbReference type="NCBI Taxonomy" id="1419277"/>
    <lineage>
        <taxon>Bacteria</taxon>
        <taxon>Pseudomonadati</taxon>
        <taxon>Pseudomonadota</taxon>
        <taxon>Alphaproteobacteria</taxon>
        <taxon>Hyphomicrobiales</taxon>
        <taxon>Nitrobacteraceae</taxon>
        <taxon>Bradyrhizobium</taxon>
    </lineage>
</organism>
<feature type="disulfide bond" evidence="8">
    <location>
        <begin position="122"/>
        <end position="123"/>
    </location>
</feature>
<dbReference type="InterPro" id="IPR034119">
    <property type="entry name" value="ADHI"/>
</dbReference>
<dbReference type="InterPro" id="IPR002372">
    <property type="entry name" value="PQQ_rpt_dom"/>
</dbReference>
<feature type="chain" id="PRO_5011649107" evidence="9">
    <location>
        <begin position="21"/>
        <end position="554"/>
    </location>
</feature>
<feature type="binding site" evidence="6">
    <location>
        <position position="528"/>
    </location>
    <ligand>
        <name>pyrroloquinoline quinone</name>
        <dbReference type="ChEBI" id="CHEBI:58442"/>
    </ligand>
</feature>
<protein>
    <submittedName>
        <fullName evidence="11">Alcohol dehydrogenase (Cytochrome c)</fullName>
    </submittedName>
</protein>
<keyword evidence="4" id="KW-0560">Oxidoreductase</keyword>
<dbReference type="InterPro" id="IPR011047">
    <property type="entry name" value="Quinoprotein_ADH-like_sf"/>
</dbReference>
<proteinExistence type="inferred from homology"/>
<dbReference type="EMBL" id="FMZW01000011">
    <property type="protein sequence ID" value="SDD45922.1"/>
    <property type="molecule type" value="Genomic_DNA"/>
</dbReference>
<keyword evidence="8" id="KW-1015">Disulfide bond</keyword>
<dbReference type="Proteomes" id="UP000199245">
    <property type="component" value="Unassembled WGS sequence"/>
</dbReference>
<feature type="domain" description="Pyrrolo-quinoline quinone repeat" evidence="10">
    <location>
        <begin position="439"/>
        <end position="519"/>
    </location>
</feature>
<dbReference type="PANTHER" id="PTHR32303">
    <property type="entry name" value="QUINOPROTEIN ALCOHOL DEHYDROGENASE (CYTOCHROME C)"/>
    <property type="match status" value="1"/>
</dbReference>
<dbReference type="SUPFAM" id="SSF50998">
    <property type="entry name" value="Quinoprotein alcohol dehydrogenase-like"/>
    <property type="match status" value="1"/>
</dbReference>
<dbReference type="CDD" id="cd10277">
    <property type="entry name" value="PQQ_ADH_I"/>
    <property type="match status" value="1"/>
</dbReference>
<dbReference type="RefSeq" id="WP_092083016.1">
    <property type="nucleotide sequence ID" value="NZ_FMZW01000011.1"/>
</dbReference>
<comment type="cofactor">
    <cofactor evidence="6">
        <name>pyrroloquinoline quinone</name>
        <dbReference type="ChEBI" id="CHEBI:58442"/>
    </cofactor>
    <text evidence="6">Binds 1 PQQ group per subunit.</text>
</comment>
<feature type="binding site" evidence="6">
    <location>
        <begin position="188"/>
        <end position="189"/>
    </location>
    <ligand>
        <name>pyrroloquinoline quinone</name>
        <dbReference type="ChEBI" id="CHEBI:58442"/>
    </ligand>
</feature>
<keyword evidence="7" id="KW-0106">Calcium</keyword>
<evidence type="ECO:0000256" key="1">
    <source>
        <dbReference type="ARBA" id="ARBA00008156"/>
    </source>
</evidence>
<keyword evidence="9" id="KW-0732">Signal</keyword>
<evidence type="ECO:0000256" key="9">
    <source>
        <dbReference type="SAM" id="SignalP"/>
    </source>
</evidence>
<evidence type="ECO:0000313" key="12">
    <source>
        <dbReference type="Proteomes" id="UP000199245"/>
    </source>
</evidence>
<dbReference type="SMART" id="SM00564">
    <property type="entry name" value="PQQ"/>
    <property type="match status" value="6"/>
</dbReference>
<feature type="binding site" evidence="7">
    <location>
        <position position="298"/>
    </location>
    <ligand>
        <name>Ca(2+)</name>
        <dbReference type="ChEBI" id="CHEBI:29108"/>
    </ligand>
</feature>
<gene>
    <name evidence="11" type="ORF">SAMN05216337_1011121</name>
</gene>
<dbReference type="Gene3D" id="2.140.10.10">
    <property type="entry name" value="Quinoprotein alcohol dehydrogenase-like superfamily"/>
    <property type="match status" value="1"/>
</dbReference>
<dbReference type="PANTHER" id="PTHR32303:SF20">
    <property type="entry name" value="QUINOPROTEIN ETHANOL DEHYDROGENASE"/>
    <property type="match status" value="1"/>
</dbReference>
<feature type="binding site" evidence="6">
    <location>
        <begin position="387"/>
        <end position="388"/>
    </location>
    <ligand>
        <name>pyrroloquinoline quinone</name>
        <dbReference type="ChEBI" id="CHEBI:58442"/>
    </ligand>
</feature>
<feature type="domain" description="Pyrrolo-quinoline quinone repeat" evidence="10">
    <location>
        <begin position="39"/>
        <end position="340"/>
    </location>
</feature>
<keyword evidence="3 6" id="KW-0634">PQQ</keyword>
<comment type="similarity">
    <text evidence="1">Belongs to the bacterial PQQ dehydrogenase family.</text>
</comment>
<evidence type="ECO:0000256" key="7">
    <source>
        <dbReference type="PIRSR" id="PIRSR617512-3"/>
    </source>
</evidence>
<feature type="binding site" evidence="7">
    <location>
        <position position="190"/>
    </location>
    <ligand>
        <name>Ca(2+)</name>
        <dbReference type="ChEBI" id="CHEBI:29108"/>
    </ligand>
</feature>
<comment type="cofactor">
    <cofactor evidence="7">
        <name>Ca(2+)</name>
        <dbReference type="ChEBI" id="CHEBI:29108"/>
    </cofactor>
    <text evidence="7">Binds 1 Ca(2+) ion per subunit.</text>
</comment>
<dbReference type="NCBIfam" id="TIGR03075">
    <property type="entry name" value="PQQ_enz_alc_DH"/>
    <property type="match status" value="1"/>
</dbReference>
<dbReference type="Pfam" id="PF01011">
    <property type="entry name" value="PQQ"/>
    <property type="match status" value="2"/>
</dbReference>
<evidence type="ECO:0000256" key="3">
    <source>
        <dbReference type="ARBA" id="ARBA00022891"/>
    </source>
</evidence>
<evidence type="ECO:0000256" key="2">
    <source>
        <dbReference type="ARBA" id="ARBA00022723"/>
    </source>
</evidence>
<keyword evidence="2 7" id="KW-0479">Metal-binding</keyword>
<evidence type="ECO:0000256" key="6">
    <source>
        <dbReference type="PIRSR" id="PIRSR617512-2"/>
    </source>
</evidence>
<dbReference type="InterPro" id="IPR018391">
    <property type="entry name" value="PQQ_b-propeller_rpt"/>
</dbReference>
<name>A0A1G6UX94_9BRAD</name>